<dbReference type="GO" id="GO:0043171">
    <property type="term" value="P:peptide catabolic process"/>
    <property type="evidence" value="ECO:0007669"/>
    <property type="project" value="TreeGrafter"/>
</dbReference>
<evidence type="ECO:0000256" key="4">
    <source>
        <dbReference type="ARBA" id="ARBA00022475"/>
    </source>
</evidence>
<dbReference type="AlphaFoldDB" id="Q19TV9"/>
<sequence>MASRWFNLLLGVLFIQGYLAFSPIPEERLMDEEWVEYNSMLRDPAYRLPTTTRPSHYAVTLTPYIESVPTGVTADLFTFDGEATMTIQATEANVNEIRLHCNDLTILELTVHVATDLTVNLATPGQTYECVMPWSFLTIPLTTTLNTNLQYVVRSRFRGNLQTNMRGFYRSWYVDSTGNRRWMGTTQFQPGHARQAFPCYDEPGFKARFDITIVRSPTFSPTLSNMPILSTTTLTNGWVAETFHTSTVTSTYLLAFIVSHYERVASSTDPERPFYIYARDNVGDTGEWSLEIGEKLLLAMEEYTGYPYYSMTENIIMQQAAIPDFSAGAMENWGLLTYREALILYDRLNSNHFYRQRVANIVSHEIAHMWFGKLVTCAWWDNLWLNEGFARFYQYFLTDSVDETLGYRTRFITEQLQVALLSDSEDSAHALTNPAVNTPTTVSAHFSTITYAKGAAVLKMTQYLLGEKTYRRGLQSYLQANQYDVAEPEDLFSALDAAAVVDNALAGYGITIEEYMKTWSEQAGHPLLSVSVDHSTGNMVVTQHRWNVNTGVSAISSLWHVPITWTRAGAVDFDNLKPTQILSGTATSINRGSTGREWVIFNKQQSGFYRVNYDSDTWALITQALRDSNSRTQIHEYNRAQIVDDVFILARAGVLTYTRAFNILSFLEFEDQYAPWDAAITGFNFSRRRLAHNTESLEQLHALIYKLSEAVTRRLGFAEIEGESYMDGLLRMYVNTFLCNVGHEECVQAGRTAFANWKNSGTFIPANMRPWVYCTGLRYGDASDFDFFWQQYLATDLASEQVVKLQAAGCTTDEASLGRYLDAITGGADDYQIRDQDIATALSSAITANEVNTMRAFNWLTNNVERTTLALGSIQTPLSTITQRLLNTEQINTVSAWLQANSASLGTDIYNVGLSGIATSQNNIAWYNQRISEYNSYFENGYIDETFEDEQTTPAATTEAPTTEADAGTTPDSASIATLSFVTLFVTLALNLAYKLLSYIYDSL</sequence>
<evidence type="ECO:0000256" key="7">
    <source>
        <dbReference type="ARBA" id="ARBA00022723"/>
    </source>
</evidence>
<feature type="chain" id="PRO_5004187386" evidence="19">
    <location>
        <begin position="21"/>
        <end position="1004"/>
    </location>
</feature>
<comment type="cofactor">
    <cofactor evidence="16">
        <name>Zn(2+)</name>
        <dbReference type="ChEBI" id="CHEBI:29105"/>
    </cofactor>
    <text evidence="16">Binds 1 zinc ion per subunit.</text>
</comment>
<feature type="compositionally biased region" description="Low complexity" evidence="18">
    <location>
        <begin position="952"/>
        <end position="970"/>
    </location>
</feature>
<evidence type="ECO:0000256" key="1">
    <source>
        <dbReference type="ARBA" id="ARBA00004609"/>
    </source>
</evidence>
<evidence type="ECO:0000256" key="16">
    <source>
        <dbReference type="PIRSR" id="PIRSR634016-3"/>
    </source>
</evidence>
<evidence type="ECO:0000256" key="6">
    <source>
        <dbReference type="ARBA" id="ARBA00022670"/>
    </source>
</evidence>
<keyword evidence="12" id="KW-0472">Membrane</keyword>
<dbReference type="InterPro" id="IPR050344">
    <property type="entry name" value="Peptidase_M1_aminopeptidases"/>
</dbReference>
<evidence type="ECO:0000256" key="14">
    <source>
        <dbReference type="ARBA" id="ARBA00023288"/>
    </source>
</evidence>
<keyword evidence="8 19" id="KW-0732">Signal</keyword>
<keyword evidence="13" id="KW-0325">Glycoprotein</keyword>
<evidence type="ECO:0000259" key="22">
    <source>
        <dbReference type="Pfam" id="PF17900"/>
    </source>
</evidence>
<evidence type="ECO:0000259" key="21">
    <source>
        <dbReference type="Pfam" id="PF11838"/>
    </source>
</evidence>
<evidence type="ECO:0000256" key="10">
    <source>
        <dbReference type="ARBA" id="ARBA00022833"/>
    </source>
</evidence>
<evidence type="ECO:0000256" key="11">
    <source>
        <dbReference type="ARBA" id="ARBA00023049"/>
    </source>
</evidence>
<dbReference type="Gene3D" id="1.25.50.20">
    <property type="match status" value="1"/>
</dbReference>
<evidence type="ECO:0000256" key="13">
    <source>
        <dbReference type="ARBA" id="ARBA00023180"/>
    </source>
</evidence>
<evidence type="ECO:0000256" key="8">
    <source>
        <dbReference type="ARBA" id="ARBA00022729"/>
    </source>
</evidence>
<dbReference type="InterPro" id="IPR024571">
    <property type="entry name" value="ERAP1-like_C_dom"/>
</dbReference>
<dbReference type="FunFam" id="1.10.390.10:FF:000013">
    <property type="entry name" value="Aminopeptidase N"/>
    <property type="match status" value="1"/>
</dbReference>
<dbReference type="GO" id="GO:0005737">
    <property type="term" value="C:cytoplasm"/>
    <property type="evidence" value="ECO:0007669"/>
    <property type="project" value="TreeGrafter"/>
</dbReference>
<feature type="domain" description="Peptidase M1 membrane alanine aminopeptidase" evidence="20">
    <location>
        <begin position="288"/>
        <end position="519"/>
    </location>
</feature>
<evidence type="ECO:0000259" key="20">
    <source>
        <dbReference type="Pfam" id="PF01433"/>
    </source>
</evidence>
<keyword evidence="7 16" id="KW-0479">Metal-binding</keyword>
<feature type="active site" description="Proton acceptor" evidence="15">
    <location>
        <position position="365"/>
    </location>
</feature>
<dbReference type="GO" id="GO:0070006">
    <property type="term" value="F:metalloaminopeptidase activity"/>
    <property type="evidence" value="ECO:0007669"/>
    <property type="project" value="TreeGrafter"/>
</dbReference>
<dbReference type="FunFam" id="2.60.40.1730:FF:000013">
    <property type="entry name" value="Aminopeptidase"/>
    <property type="match status" value="1"/>
</dbReference>
<dbReference type="Gene3D" id="1.10.390.10">
    <property type="entry name" value="Neutral Protease Domain 2"/>
    <property type="match status" value="1"/>
</dbReference>
<organism evidence="23">
    <name type="scientific">Achaea janata</name>
    <name type="common">Castor semi-looper moth</name>
    <name type="synonym">Acanthodelta janata</name>
    <dbReference type="NCBI Taxonomy" id="378752"/>
    <lineage>
        <taxon>Eukaryota</taxon>
        <taxon>Metazoa</taxon>
        <taxon>Ecdysozoa</taxon>
        <taxon>Arthropoda</taxon>
        <taxon>Hexapoda</taxon>
        <taxon>Insecta</taxon>
        <taxon>Pterygota</taxon>
        <taxon>Neoptera</taxon>
        <taxon>Endopterygota</taxon>
        <taxon>Lepidoptera</taxon>
        <taxon>Glossata</taxon>
        <taxon>Ditrysia</taxon>
        <taxon>Noctuoidea</taxon>
        <taxon>Erebidae</taxon>
        <taxon>Erebinae</taxon>
        <taxon>Achaea</taxon>
    </lineage>
</organism>
<dbReference type="GO" id="GO:0006508">
    <property type="term" value="P:proteolysis"/>
    <property type="evidence" value="ECO:0007669"/>
    <property type="project" value="UniProtKB-KW"/>
</dbReference>
<reference evidence="23" key="1">
    <citation type="journal article" date="2007" name="Biochem. J.">
        <title>A novel aminopeptidase in the fat body of the moth Achaea janata as a receptor for Bacillus thuringiensis Cry toxins and its comparison with midgut aminopeptidase.</title>
        <authorList>
            <person name="Budatha M."/>
            <person name="Meur G."/>
            <person name="Dutta-Gupta A."/>
        </authorList>
    </citation>
    <scope>NUCLEOTIDE SEQUENCE</scope>
</reference>
<dbReference type="GO" id="GO:0005886">
    <property type="term" value="C:plasma membrane"/>
    <property type="evidence" value="ECO:0007669"/>
    <property type="project" value="UniProtKB-SubCell"/>
</dbReference>
<evidence type="ECO:0000256" key="2">
    <source>
        <dbReference type="ARBA" id="ARBA00010136"/>
    </source>
</evidence>
<proteinExistence type="evidence at transcript level"/>
<dbReference type="PANTHER" id="PTHR11533">
    <property type="entry name" value="PROTEASE M1 ZINC METALLOPROTEASE"/>
    <property type="match status" value="1"/>
</dbReference>
<evidence type="ECO:0000256" key="9">
    <source>
        <dbReference type="ARBA" id="ARBA00022801"/>
    </source>
</evidence>
<keyword evidence="9" id="KW-0378">Hydrolase</keyword>
<comment type="subcellular location">
    <subcellularLocation>
        <location evidence="1">Cell membrane</location>
        <topology evidence="1">Lipid-anchor</topology>
        <topology evidence="1">GPI-anchor</topology>
    </subcellularLocation>
</comment>
<dbReference type="FunFam" id="2.60.40.1910:FF:000008">
    <property type="entry name" value="Aminopeptidase"/>
    <property type="match status" value="1"/>
</dbReference>
<dbReference type="Gene3D" id="2.60.40.1910">
    <property type="match status" value="1"/>
</dbReference>
<feature type="site" description="Transition state stabilizer" evidence="17">
    <location>
        <position position="451"/>
    </location>
</feature>
<feature type="domain" description="Aminopeptidase N-like N-terminal" evidence="22">
    <location>
        <begin position="54"/>
        <end position="253"/>
    </location>
</feature>
<feature type="binding site" evidence="16">
    <location>
        <position position="368"/>
    </location>
    <ligand>
        <name>Zn(2+)</name>
        <dbReference type="ChEBI" id="CHEBI:29105"/>
        <note>catalytic</note>
    </ligand>
</feature>
<evidence type="ECO:0000256" key="18">
    <source>
        <dbReference type="SAM" id="MobiDB-lite"/>
    </source>
</evidence>
<name>Q19TV9_ACHJA</name>
<dbReference type="GO" id="GO:0005615">
    <property type="term" value="C:extracellular space"/>
    <property type="evidence" value="ECO:0007669"/>
    <property type="project" value="TreeGrafter"/>
</dbReference>
<dbReference type="CDD" id="cd09601">
    <property type="entry name" value="M1_APN-Q_like"/>
    <property type="match status" value="1"/>
</dbReference>
<dbReference type="Pfam" id="PF17900">
    <property type="entry name" value="Peptidase_M1_N"/>
    <property type="match status" value="1"/>
</dbReference>
<dbReference type="MEROPS" id="M01.013"/>
<comment type="similarity">
    <text evidence="2">Belongs to the peptidase M1 family.</text>
</comment>
<dbReference type="InterPro" id="IPR045357">
    <property type="entry name" value="Aminopeptidase_N-like_N"/>
</dbReference>
<evidence type="ECO:0000256" key="5">
    <source>
        <dbReference type="ARBA" id="ARBA00022622"/>
    </source>
</evidence>
<dbReference type="GO" id="GO:0042277">
    <property type="term" value="F:peptide binding"/>
    <property type="evidence" value="ECO:0007669"/>
    <property type="project" value="TreeGrafter"/>
</dbReference>
<dbReference type="InterPro" id="IPR042097">
    <property type="entry name" value="Aminopeptidase_N-like_N_sf"/>
</dbReference>
<dbReference type="GO" id="GO:0008270">
    <property type="term" value="F:zinc ion binding"/>
    <property type="evidence" value="ECO:0007669"/>
    <property type="project" value="InterPro"/>
</dbReference>
<dbReference type="PANTHER" id="PTHR11533:SF301">
    <property type="entry name" value="AMINOPEPTIDASE"/>
    <property type="match status" value="1"/>
</dbReference>
<keyword evidence="14" id="KW-0449">Lipoprotein</keyword>
<dbReference type="GO" id="GO:0098552">
    <property type="term" value="C:side of membrane"/>
    <property type="evidence" value="ECO:0007669"/>
    <property type="project" value="UniProtKB-KW"/>
</dbReference>
<feature type="region of interest" description="Disordered" evidence="18">
    <location>
        <begin position="951"/>
        <end position="970"/>
    </location>
</feature>
<protein>
    <submittedName>
        <fullName evidence="23">Fat body aminopeptidase</fullName>
    </submittedName>
</protein>
<dbReference type="InterPro" id="IPR001930">
    <property type="entry name" value="Peptidase_M1"/>
</dbReference>
<keyword evidence="5" id="KW-0336">GPI-anchor</keyword>
<dbReference type="InterPro" id="IPR014782">
    <property type="entry name" value="Peptidase_M1_dom"/>
</dbReference>
<feature type="binding site" evidence="16">
    <location>
        <position position="387"/>
    </location>
    <ligand>
        <name>Zn(2+)</name>
        <dbReference type="ChEBI" id="CHEBI:29105"/>
        <note>catalytic</note>
    </ligand>
</feature>
<dbReference type="PRINTS" id="PR00756">
    <property type="entry name" value="ALADIPTASE"/>
</dbReference>
<feature type="signal peptide" evidence="19">
    <location>
        <begin position="1"/>
        <end position="20"/>
    </location>
</feature>
<dbReference type="SUPFAM" id="SSF63737">
    <property type="entry name" value="Leukotriene A4 hydrolase N-terminal domain"/>
    <property type="match status" value="1"/>
</dbReference>
<keyword evidence="10 16" id="KW-0862">Zinc</keyword>
<evidence type="ECO:0000256" key="3">
    <source>
        <dbReference type="ARBA" id="ARBA00022438"/>
    </source>
</evidence>
<dbReference type="EMBL" id="DQ444715">
    <property type="protein sequence ID" value="ABE02186.1"/>
    <property type="molecule type" value="mRNA"/>
</dbReference>
<evidence type="ECO:0000256" key="15">
    <source>
        <dbReference type="PIRSR" id="PIRSR634016-1"/>
    </source>
</evidence>
<evidence type="ECO:0000256" key="19">
    <source>
        <dbReference type="SAM" id="SignalP"/>
    </source>
</evidence>
<dbReference type="SUPFAM" id="SSF55486">
    <property type="entry name" value="Metalloproteases ('zincins'), catalytic domain"/>
    <property type="match status" value="1"/>
</dbReference>
<keyword evidence="6" id="KW-0645">Protease</keyword>
<evidence type="ECO:0000256" key="12">
    <source>
        <dbReference type="ARBA" id="ARBA00023136"/>
    </source>
</evidence>
<dbReference type="InterPro" id="IPR027268">
    <property type="entry name" value="Peptidase_M4/M1_CTD_sf"/>
</dbReference>
<feature type="domain" description="ERAP1-like C-terminal" evidence="21">
    <location>
        <begin position="598"/>
        <end position="902"/>
    </location>
</feature>
<dbReference type="InterPro" id="IPR034016">
    <property type="entry name" value="M1_APN-typ"/>
</dbReference>
<dbReference type="Pfam" id="PF01433">
    <property type="entry name" value="Peptidase_M1"/>
    <property type="match status" value="1"/>
</dbReference>
<dbReference type="Gene3D" id="2.60.40.1730">
    <property type="entry name" value="tricorn interacting facor f3 domain"/>
    <property type="match status" value="1"/>
</dbReference>
<feature type="binding site" evidence="16">
    <location>
        <position position="364"/>
    </location>
    <ligand>
        <name>Zn(2+)</name>
        <dbReference type="ChEBI" id="CHEBI:29105"/>
        <note>catalytic</note>
    </ligand>
</feature>
<accession>Q19TV9</accession>
<evidence type="ECO:0000313" key="23">
    <source>
        <dbReference type="EMBL" id="ABE02186.1"/>
    </source>
</evidence>
<evidence type="ECO:0000256" key="17">
    <source>
        <dbReference type="PIRSR" id="PIRSR634016-4"/>
    </source>
</evidence>
<keyword evidence="3 23" id="KW-0031">Aminopeptidase</keyword>
<keyword evidence="11" id="KW-0482">Metalloprotease</keyword>
<dbReference type="Pfam" id="PF11838">
    <property type="entry name" value="ERAP1_C"/>
    <property type="match status" value="1"/>
</dbReference>
<keyword evidence="4" id="KW-1003">Cell membrane</keyword>